<protein>
    <submittedName>
        <fullName evidence="1">Uncharacterized protein</fullName>
    </submittedName>
</protein>
<dbReference type="Proteomes" id="UP000510621">
    <property type="component" value="Chromosome"/>
</dbReference>
<evidence type="ECO:0000313" key="2">
    <source>
        <dbReference type="Proteomes" id="UP000510621"/>
    </source>
</evidence>
<gene>
    <name evidence="1" type="ORF">HZT40_07710</name>
</gene>
<sequence>MLGEKGLSINPVKTKLGEIDHLGLEKKIDDLKLGLLRHRALVVGGSGVDEYDDSDYGENLTEEEIDYLFNLLRSEELEEEDAELVLSLMRDEGNDVLEFIPTFLQKFPNLSKNIYYFSDHIDDKEAIASLVSEHLSDAEVITEYQLFWLGKLLESQLLSTSHASDLLINIFEHQNSTDISRAKILEIPELRFGMADLREEHLRTGASGWLSWASAVGSREEKKLIGITYLDIFLMGAR</sequence>
<dbReference type="KEGG" id="this:HZT40_07710"/>
<proteinExistence type="predicted"/>
<keyword evidence="2" id="KW-1185">Reference proteome</keyword>
<dbReference type="EMBL" id="CP059265">
    <property type="protein sequence ID" value="QLQ31497.1"/>
    <property type="molecule type" value="Genomic_DNA"/>
</dbReference>
<name>A0A7L6AR89_9GAMM</name>
<organism evidence="1 2">
    <name type="scientific">Candidatus Thiothrix singaporensis</name>
    <dbReference type="NCBI Taxonomy" id="2799669"/>
    <lineage>
        <taxon>Bacteria</taxon>
        <taxon>Pseudomonadati</taxon>
        <taxon>Pseudomonadota</taxon>
        <taxon>Gammaproteobacteria</taxon>
        <taxon>Thiotrichales</taxon>
        <taxon>Thiotrichaceae</taxon>
        <taxon>Thiothrix</taxon>
    </lineage>
</organism>
<evidence type="ECO:0000313" key="1">
    <source>
        <dbReference type="EMBL" id="QLQ31497.1"/>
    </source>
</evidence>
<reference evidence="1" key="1">
    <citation type="submission" date="2020-06" db="EMBL/GenBank/DDBJ databases">
        <title>Analysis procedures for assessing recovery of high quality, complete, closed genomes from Nanopore long read metagenome sequencing.</title>
        <authorList>
            <person name="Bessarab I."/>
            <person name="Arumugam K."/>
            <person name="Haryono M."/>
            <person name="Liu X."/>
            <person name="Roy S."/>
            <person name="Zuniga-Montanez R.E."/>
            <person name="Qiu G."/>
            <person name="Drautz-Moses D.I."/>
            <person name="Law Y.Y."/>
            <person name="Wuertz S."/>
            <person name="Lauro F.M."/>
            <person name="Huson D.H."/>
            <person name="Williams R.B."/>
        </authorList>
    </citation>
    <scope>NUCLEOTIDE SEQUENCE [LARGE SCALE GENOMIC DNA]</scope>
    <source>
        <strain evidence="1">SSD2</strain>
    </source>
</reference>
<dbReference type="AlphaFoldDB" id="A0A7L6AR89"/>
<accession>A0A7L6AR89</accession>